<keyword evidence="2" id="KW-1185">Reference proteome</keyword>
<comment type="caution">
    <text evidence="1">The sequence shown here is derived from an EMBL/GenBank/DDBJ whole genome shotgun (WGS) entry which is preliminary data.</text>
</comment>
<accession>A0ACC3AG37</accession>
<gene>
    <name evidence="1" type="ORF">H2198_001743</name>
</gene>
<organism evidence="1 2">
    <name type="scientific">Neophaeococcomyces mojaviensis</name>
    <dbReference type="NCBI Taxonomy" id="3383035"/>
    <lineage>
        <taxon>Eukaryota</taxon>
        <taxon>Fungi</taxon>
        <taxon>Dikarya</taxon>
        <taxon>Ascomycota</taxon>
        <taxon>Pezizomycotina</taxon>
        <taxon>Eurotiomycetes</taxon>
        <taxon>Chaetothyriomycetidae</taxon>
        <taxon>Chaetothyriales</taxon>
        <taxon>Chaetothyriales incertae sedis</taxon>
        <taxon>Neophaeococcomyces</taxon>
    </lineage>
</organism>
<name>A0ACC3AG37_9EURO</name>
<reference evidence="1" key="1">
    <citation type="submission" date="2022-10" db="EMBL/GenBank/DDBJ databases">
        <title>Culturing micro-colonial fungi from biological soil crusts in the Mojave desert and describing Neophaeococcomyces mojavensis, and introducing the new genera and species Taxawa tesnikishii.</title>
        <authorList>
            <person name="Kurbessoian T."/>
            <person name="Stajich J.E."/>
        </authorList>
    </citation>
    <scope>NUCLEOTIDE SEQUENCE</scope>
    <source>
        <strain evidence="1">JES_112</strain>
    </source>
</reference>
<evidence type="ECO:0000313" key="2">
    <source>
        <dbReference type="Proteomes" id="UP001172386"/>
    </source>
</evidence>
<protein>
    <submittedName>
        <fullName evidence="1">Uncharacterized protein</fullName>
    </submittedName>
</protein>
<sequence>MASQVPAVQAASSMTSALRFMSYNARYDSKPDSISVQQSLDALSQGLPSAPVYYGNMTEQPWSLRRLYIANDILFNQIELLGAQELLKRQVDDLATLLGPEYSWIGVGRDDGKEKGEYAAIFYKTSSVVLNSWDTFWLTDTPFEPSKYPNAGSYRVCTTARFTTTSDSPISFTMLNTHLDDQSADQRALGLSLVLRRAKYEAIKTHNPVMLTGDFNSPPSDDAYRIITGTKSPRPLNETFLDRYSWSHSEGASFENFTMKDLLGQGEPRYRIGSNFATFTGFQPIGDINDFERIDYIMADSSSGS</sequence>
<proteinExistence type="predicted"/>
<evidence type="ECO:0000313" key="1">
    <source>
        <dbReference type="EMBL" id="KAJ9661778.1"/>
    </source>
</evidence>
<dbReference type="EMBL" id="JAPDRQ010000020">
    <property type="protein sequence ID" value="KAJ9661778.1"/>
    <property type="molecule type" value="Genomic_DNA"/>
</dbReference>
<dbReference type="Proteomes" id="UP001172386">
    <property type="component" value="Unassembled WGS sequence"/>
</dbReference>